<dbReference type="PROSITE" id="PS00086">
    <property type="entry name" value="CYTOCHROME_P450"/>
    <property type="match status" value="1"/>
</dbReference>
<reference evidence="9 10" key="1">
    <citation type="submission" date="2012-08" db="EMBL/GenBank/DDBJ databases">
        <authorList>
            <person name="Gan P.H.P."/>
            <person name="Ikeda K."/>
            <person name="Irieda H."/>
            <person name="Narusaka M."/>
            <person name="O'Connell R.J."/>
            <person name="Narusaka Y."/>
            <person name="Takano Y."/>
            <person name="Kubo Y."/>
            <person name="Shirasu K."/>
        </authorList>
    </citation>
    <scope>NUCLEOTIDE SEQUENCE [LARGE SCALE GENOMIC DNA]</scope>
    <source>
        <strain evidence="9 10">Nara gc5</strain>
    </source>
</reference>
<dbReference type="InterPro" id="IPR002403">
    <property type="entry name" value="Cyt_P450_E_grp-IV"/>
</dbReference>
<keyword evidence="8" id="KW-0472">Membrane</keyword>
<comment type="caution">
    <text evidence="9">The sequence shown here is derived from an EMBL/GenBank/DDBJ whole genome shotgun (WGS) entry which is preliminary data.</text>
</comment>
<keyword evidence="7" id="KW-0560">Oxidoreductase</keyword>
<proteinExistence type="inferred from homology"/>
<keyword evidence="5 7" id="KW-0503">Monooxygenase</keyword>
<evidence type="ECO:0000256" key="7">
    <source>
        <dbReference type="RuleBase" id="RU000461"/>
    </source>
</evidence>
<keyword evidence="10" id="KW-1185">Reference proteome</keyword>
<sequence length="536" mass="59791">MAENMSIVGNASTSILPGDFGFSPTFFSLIAGLTAIGLLIIRWSTPDLDDREPPALKSRVPVIGHLIGLLWHQGQYFKVLYERGLPIATLPILNGKLYAIWDPALVQSAYRNKDLSFEPFAVEFAQKDLGLSNDVAKLLRETDLVPDFFGVIHPALNGAHLHRMNANALKYVSAELERIGGGVGDESGLDVPNLFAWVRRVMTLATTEGLYGVENPVMKDLTLIDDLWTFESGVPMFILDILPQYTARNAFQARARLQAGLSRFYMARHDHNDDVAQIVKARADVLRRYGIPDREIGTFELGLLHVGTANTIPVFFWFLAHVFTRSELVERLREEVLEASQRKEDEAIIDITFFEKECPLLVSCYRESMRLSSRVIGNRRVTKDTTISDGKSRSYMLKSGVNLQLSAEVLHHMDHVWGEAPALFVPDRFLAVENGGRKEVGDEKMKRAAYIPFGGGRHLCPGRNFAFAENLGFVSALLLGFEVKPLNGNVGELQVPEAMACTLADGTPKPVRNGEGFGVRIVRREGWEKAKFRFVC</sequence>
<evidence type="ECO:0000256" key="8">
    <source>
        <dbReference type="SAM" id="Phobius"/>
    </source>
</evidence>
<dbReference type="InterPro" id="IPR001128">
    <property type="entry name" value="Cyt_P450"/>
</dbReference>
<dbReference type="GO" id="GO:0020037">
    <property type="term" value="F:heme binding"/>
    <property type="evidence" value="ECO:0007669"/>
    <property type="project" value="InterPro"/>
</dbReference>
<dbReference type="OrthoDB" id="1470350at2759"/>
<dbReference type="GO" id="GO:0004497">
    <property type="term" value="F:monooxygenase activity"/>
    <property type="evidence" value="ECO:0007669"/>
    <property type="project" value="UniProtKB-KW"/>
</dbReference>
<dbReference type="InterPro" id="IPR017972">
    <property type="entry name" value="Cyt_P450_CS"/>
</dbReference>
<accession>A0A7J6IZE9</accession>
<dbReference type="Pfam" id="PF00067">
    <property type="entry name" value="p450"/>
    <property type="match status" value="1"/>
</dbReference>
<evidence type="ECO:0000256" key="2">
    <source>
        <dbReference type="ARBA" id="ARBA00010617"/>
    </source>
</evidence>
<dbReference type="EMBL" id="ANPB02000005">
    <property type="protein sequence ID" value="KAF4482358.1"/>
    <property type="molecule type" value="Genomic_DNA"/>
</dbReference>
<feature type="transmembrane region" description="Helical" evidence="8">
    <location>
        <begin position="20"/>
        <end position="41"/>
    </location>
</feature>
<evidence type="ECO:0000256" key="1">
    <source>
        <dbReference type="ARBA" id="ARBA00001971"/>
    </source>
</evidence>
<dbReference type="AlphaFoldDB" id="A0A7J6IZE9"/>
<dbReference type="SUPFAM" id="SSF48264">
    <property type="entry name" value="Cytochrome P450"/>
    <property type="match status" value="1"/>
</dbReference>
<dbReference type="GO" id="GO:0016705">
    <property type="term" value="F:oxidoreductase activity, acting on paired donors, with incorporation or reduction of molecular oxygen"/>
    <property type="evidence" value="ECO:0007669"/>
    <property type="project" value="InterPro"/>
</dbReference>
<dbReference type="InterPro" id="IPR036396">
    <property type="entry name" value="Cyt_P450_sf"/>
</dbReference>
<keyword evidence="4 6" id="KW-0408">Iron</keyword>
<dbReference type="CDD" id="cd11040">
    <property type="entry name" value="CYP7_CYP8-like"/>
    <property type="match status" value="1"/>
</dbReference>
<comment type="cofactor">
    <cofactor evidence="1 6">
        <name>heme</name>
        <dbReference type="ChEBI" id="CHEBI:30413"/>
    </cofactor>
</comment>
<organism evidence="9 10">
    <name type="scientific">Colletotrichum fructicola (strain Nara gc5)</name>
    <name type="common">Anthracnose fungus</name>
    <name type="synonym">Colletotrichum gloeosporioides (strain Nara gc5)</name>
    <dbReference type="NCBI Taxonomy" id="1213859"/>
    <lineage>
        <taxon>Eukaryota</taxon>
        <taxon>Fungi</taxon>
        <taxon>Dikarya</taxon>
        <taxon>Ascomycota</taxon>
        <taxon>Pezizomycotina</taxon>
        <taxon>Sordariomycetes</taxon>
        <taxon>Hypocreomycetidae</taxon>
        <taxon>Glomerellales</taxon>
        <taxon>Glomerellaceae</taxon>
        <taxon>Colletotrichum</taxon>
        <taxon>Colletotrichum gloeosporioides species complex</taxon>
    </lineage>
</organism>
<dbReference type="InParanoid" id="A0A7J6IZE9"/>
<keyword evidence="8" id="KW-1133">Transmembrane helix</keyword>
<keyword evidence="8" id="KW-0812">Transmembrane</keyword>
<evidence type="ECO:0000256" key="3">
    <source>
        <dbReference type="ARBA" id="ARBA00022723"/>
    </source>
</evidence>
<protein>
    <submittedName>
        <fullName evidence="9">25-hydroxycholesterol 7-alpha-hydroxylase</fullName>
    </submittedName>
</protein>
<dbReference type="GeneID" id="43607946"/>
<evidence type="ECO:0000313" key="10">
    <source>
        <dbReference type="Proteomes" id="UP000011096"/>
    </source>
</evidence>
<feature type="binding site" description="axial binding residue" evidence="6">
    <location>
        <position position="460"/>
    </location>
    <ligand>
        <name>heme</name>
        <dbReference type="ChEBI" id="CHEBI:30413"/>
    </ligand>
    <ligandPart>
        <name>Fe</name>
        <dbReference type="ChEBI" id="CHEBI:18248"/>
    </ligandPart>
</feature>
<gene>
    <name evidence="9" type="ORF">CGGC5_v009567</name>
</gene>
<dbReference type="GO" id="GO:0005506">
    <property type="term" value="F:iron ion binding"/>
    <property type="evidence" value="ECO:0007669"/>
    <property type="project" value="InterPro"/>
</dbReference>
<dbReference type="RefSeq" id="XP_031879431.1">
    <property type="nucleotide sequence ID" value="XM_032023772.1"/>
</dbReference>
<dbReference type="PANTHER" id="PTHR47582">
    <property type="entry name" value="P450, PUTATIVE (EUROFUNG)-RELATED"/>
    <property type="match status" value="1"/>
</dbReference>
<evidence type="ECO:0000256" key="5">
    <source>
        <dbReference type="ARBA" id="ARBA00023033"/>
    </source>
</evidence>
<keyword evidence="3 6" id="KW-0479">Metal-binding</keyword>
<reference evidence="9 10" key="2">
    <citation type="submission" date="2020-04" db="EMBL/GenBank/DDBJ databases">
        <title>Genome sequencing and assembly of multiple isolates from the Colletotrichum gloeosporioides species complex.</title>
        <authorList>
            <person name="Gan P."/>
            <person name="Shirasu K."/>
        </authorList>
    </citation>
    <scope>NUCLEOTIDE SEQUENCE [LARGE SCALE GENOMIC DNA]</scope>
    <source>
        <strain evidence="9 10">Nara gc5</strain>
    </source>
</reference>
<name>A0A7J6IZE9_COLFN</name>
<evidence type="ECO:0000313" key="9">
    <source>
        <dbReference type="EMBL" id="KAF4482358.1"/>
    </source>
</evidence>
<keyword evidence="6 7" id="KW-0349">Heme</keyword>
<dbReference type="PANTHER" id="PTHR47582:SF1">
    <property type="entry name" value="P450, PUTATIVE (EUROFUNG)-RELATED"/>
    <property type="match status" value="1"/>
</dbReference>
<dbReference type="InterPro" id="IPR053007">
    <property type="entry name" value="CYP450_monoxygenase_sec-met"/>
</dbReference>
<dbReference type="Proteomes" id="UP000011096">
    <property type="component" value="Unassembled WGS sequence"/>
</dbReference>
<evidence type="ECO:0000256" key="4">
    <source>
        <dbReference type="ARBA" id="ARBA00023004"/>
    </source>
</evidence>
<dbReference type="PRINTS" id="PR00465">
    <property type="entry name" value="EP450IV"/>
</dbReference>
<evidence type="ECO:0000256" key="6">
    <source>
        <dbReference type="PIRSR" id="PIRSR602403-1"/>
    </source>
</evidence>
<comment type="similarity">
    <text evidence="2 7">Belongs to the cytochrome P450 family.</text>
</comment>
<dbReference type="Gene3D" id="1.10.630.10">
    <property type="entry name" value="Cytochrome P450"/>
    <property type="match status" value="1"/>
</dbReference>